<keyword evidence="1" id="KW-0732">Signal</keyword>
<dbReference type="AlphaFoldDB" id="A0A0S4JVA7"/>
<organism evidence="2 3">
    <name type="scientific">Bodo saltans</name>
    <name type="common">Flagellated protozoan</name>
    <dbReference type="NCBI Taxonomy" id="75058"/>
    <lineage>
        <taxon>Eukaryota</taxon>
        <taxon>Discoba</taxon>
        <taxon>Euglenozoa</taxon>
        <taxon>Kinetoplastea</taxon>
        <taxon>Metakinetoplastina</taxon>
        <taxon>Eubodonida</taxon>
        <taxon>Bodonidae</taxon>
        <taxon>Bodo</taxon>
    </lineage>
</organism>
<gene>
    <name evidence="2" type="ORF">BSAL_40535</name>
</gene>
<feature type="signal peptide" evidence="1">
    <location>
        <begin position="1"/>
        <end position="15"/>
    </location>
</feature>
<dbReference type="Proteomes" id="UP000051952">
    <property type="component" value="Unassembled WGS sequence"/>
</dbReference>
<protein>
    <recommendedName>
        <fullName evidence="4">Membrane-associated protein</fullName>
    </recommendedName>
</protein>
<feature type="chain" id="PRO_5013357297" description="Membrane-associated protein" evidence="1">
    <location>
        <begin position="16"/>
        <end position="183"/>
    </location>
</feature>
<reference evidence="3" key="1">
    <citation type="submission" date="2015-09" db="EMBL/GenBank/DDBJ databases">
        <authorList>
            <consortium name="Pathogen Informatics"/>
        </authorList>
    </citation>
    <scope>NUCLEOTIDE SEQUENCE [LARGE SCALE GENOMIC DNA]</scope>
    <source>
        <strain evidence="3">Lake Konstanz</strain>
    </source>
</reference>
<dbReference type="EMBL" id="CYKH01002116">
    <property type="protein sequence ID" value="CUG93056.1"/>
    <property type="molecule type" value="Genomic_DNA"/>
</dbReference>
<evidence type="ECO:0008006" key="4">
    <source>
        <dbReference type="Google" id="ProtNLM"/>
    </source>
</evidence>
<proteinExistence type="predicted"/>
<evidence type="ECO:0000313" key="2">
    <source>
        <dbReference type="EMBL" id="CUG93056.1"/>
    </source>
</evidence>
<keyword evidence="3" id="KW-1185">Reference proteome</keyword>
<sequence length="183" mass="19682">MKVAIVALLIAGALSTTPTYPTVSNDFVANISINEGAGGTYTGWLVSDVTGHRSFRYVKELNETTYSFQTFGSAVLYVYTIMNSGCTCQVTQGGVISDYFSSIVTAKQSTKACNGTSGTLYVNDILTVLPAVPNSNFCVDGTTPKYVQTNDRITTFTNFVAGRPDFPVEPMNTWQDACNNACL</sequence>
<evidence type="ECO:0000313" key="3">
    <source>
        <dbReference type="Proteomes" id="UP000051952"/>
    </source>
</evidence>
<dbReference type="VEuPathDB" id="TriTrypDB:BSAL_40535"/>
<accession>A0A0S4JVA7</accession>
<name>A0A0S4JVA7_BODSA</name>
<evidence type="ECO:0000256" key="1">
    <source>
        <dbReference type="SAM" id="SignalP"/>
    </source>
</evidence>